<evidence type="ECO:0000313" key="2">
    <source>
        <dbReference type="Proteomes" id="UP000218784"/>
    </source>
</evidence>
<accession>A0A2A4HW16</accession>
<dbReference type="AlphaFoldDB" id="A0A2A4HW16"/>
<keyword evidence="2" id="KW-1185">Reference proteome</keyword>
<evidence type="ECO:0000313" key="1">
    <source>
        <dbReference type="EMBL" id="PCG08726.1"/>
    </source>
</evidence>
<dbReference type="EMBL" id="NWVD01000004">
    <property type="protein sequence ID" value="PCG08726.1"/>
    <property type="molecule type" value="Genomic_DNA"/>
</dbReference>
<organism evidence="1 2">
    <name type="scientific">Sphingomonas ginsenosidimutans</name>
    <dbReference type="NCBI Taxonomy" id="862134"/>
    <lineage>
        <taxon>Bacteria</taxon>
        <taxon>Pseudomonadati</taxon>
        <taxon>Pseudomonadota</taxon>
        <taxon>Alphaproteobacteria</taxon>
        <taxon>Sphingomonadales</taxon>
        <taxon>Sphingomonadaceae</taxon>
        <taxon>Sphingomonas</taxon>
    </lineage>
</organism>
<sequence length="103" mass="11240">MNDHVIDDLGRKISAAMQDLLNREMRIASAVLDSHDQLYLLNKLAAGVSAGAVLAGLQLRKEGLDPDPTYDEFADSLRQMVGALKPTYLDALRAMETKKAVAQ</sequence>
<name>A0A2A4HW16_9SPHN</name>
<comment type="caution">
    <text evidence="1">The sequence shown here is derived from an EMBL/GenBank/DDBJ whole genome shotgun (WGS) entry which is preliminary data.</text>
</comment>
<protein>
    <submittedName>
        <fullName evidence="1">Uncharacterized protein</fullName>
    </submittedName>
</protein>
<reference evidence="1 2" key="1">
    <citation type="submission" date="2017-09" db="EMBL/GenBank/DDBJ databases">
        <title>Sphingomonas ginsenosidimutans KACC 14949, whole genome shotgun sequence.</title>
        <authorList>
            <person name="Feng G."/>
            <person name="Zhu H."/>
        </authorList>
    </citation>
    <scope>NUCLEOTIDE SEQUENCE [LARGE SCALE GENOMIC DNA]</scope>
    <source>
        <strain evidence="1 2">KACC 14949</strain>
    </source>
</reference>
<proteinExistence type="predicted"/>
<gene>
    <name evidence="1" type="ORF">COA17_11260</name>
</gene>
<dbReference type="RefSeq" id="WP_096612502.1">
    <property type="nucleotide sequence ID" value="NZ_NWVD01000004.1"/>
</dbReference>
<dbReference type="Proteomes" id="UP000218784">
    <property type="component" value="Unassembled WGS sequence"/>
</dbReference>